<evidence type="ECO:0000259" key="2">
    <source>
        <dbReference type="Pfam" id="PF14111"/>
    </source>
</evidence>
<keyword evidence="1" id="KW-1133">Transmembrane helix</keyword>
<accession>A0A4U5Q9P3</accession>
<feature type="transmembrane region" description="Helical" evidence="1">
    <location>
        <begin position="484"/>
        <end position="507"/>
    </location>
</feature>
<keyword evidence="1" id="KW-0812">Transmembrane</keyword>
<comment type="caution">
    <text evidence="3">The sequence shown here is derived from an EMBL/GenBank/DDBJ whole genome shotgun (WGS) entry which is preliminary data.</text>
</comment>
<dbReference type="Pfam" id="PF14111">
    <property type="entry name" value="DUF4283"/>
    <property type="match status" value="1"/>
</dbReference>
<dbReference type="InterPro" id="IPR040256">
    <property type="entry name" value="At4g02000-like"/>
</dbReference>
<dbReference type="InterPro" id="IPR025558">
    <property type="entry name" value="DUF4283"/>
</dbReference>
<dbReference type="EMBL" id="RCHU01000342">
    <property type="protein sequence ID" value="TKS06662.1"/>
    <property type="molecule type" value="Genomic_DNA"/>
</dbReference>
<organism evidence="3">
    <name type="scientific">Populus alba</name>
    <name type="common">White poplar</name>
    <dbReference type="NCBI Taxonomy" id="43335"/>
    <lineage>
        <taxon>Eukaryota</taxon>
        <taxon>Viridiplantae</taxon>
        <taxon>Streptophyta</taxon>
        <taxon>Embryophyta</taxon>
        <taxon>Tracheophyta</taxon>
        <taxon>Spermatophyta</taxon>
        <taxon>Magnoliopsida</taxon>
        <taxon>eudicotyledons</taxon>
        <taxon>Gunneridae</taxon>
        <taxon>Pentapetalae</taxon>
        <taxon>rosids</taxon>
        <taxon>fabids</taxon>
        <taxon>Malpighiales</taxon>
        <taxon>Salicaceae</taxon>
        <taxon>Saliceae</taxon>
        <taxon>Populus</taxon>
    </lineage>
</organism>
<reference evidence="3" key="1">
    <citation type="submission" date="2018-10" db="EMBL/GenBank/DDBJ databases">
        <title>Population genomic analysis revealed the cold adaptation of white poplar.</title>
        <authorList>
            <person name="Liu Y.-J."/>
        </authorList>
    </citation>
    <scope>NUCLEOTIDE SEQUENCE [LARGE SCALE GENOMIC DNA]</scope>
    <source>
        <strain evidence="3">PAL-ZL1</strain>
    </source>
</reference>
<proteinExistence type="predicted"/>
<evidence type="ECO:0000256" key="1">
    <source>
        <dbReference type="SAM" id="Phobius"/>
    </source>
</evidence>
<feature type="domain" description="DUF4283" evidence="2">
    <location>
        <begin position="151"/>
        <end position="229"/>
    </location>
</feature>
<dbReference type="PANTHER" id="PTHR31286">
    <property type="entry name" value="GLYCINE-RICH CELL WALL STRUCTURAL PROTEIN 1.8-LIKE"/>
    <property type="match status" value="1"/>
</dbReference>
<name>A0A4U5Q9P3_POPAL</name>
<dbReference type="PANTHER" id="PTHR31286:SF180">
    <property type="entry name" value="OS10G0362600 PROTEIN"/>
    <property type="match status" value="1"/>
</dbReference>
<feature type="transmembrane region" description="Helical" evidence="1">
    <location>
        <begin position="567"/>
        <end position="587"/>
    </location>
</feature>
<keyword evidence="1" id="KW-0472">Membrane</keyword>
<feature type="transmembrane region" description="Helical" evidence="1">
    <location>
        <begin position="593"/>
        <end position="616"/>
    </location>
</feature>
<dbReference type="AlphaFoldDB" id="A0A4U5Q9P3"/>
<feature type="transmembrane region" description="Helical" evidence="1">
    <location>
        <begin position="459"/>
        <end position="477"/>
    </location>
</feature>
<gene>
    <name evidence="3" type="ORF">D5086_0000120860</name>
</gene>
<sequence>MTKNKRKVTATTTRGKAILRSSVVNDHDQDRSTILALQAFLAIPPCSSSSVLQPAPPPSACALCPAILPPIPKVAPVLNTLETVTIEDSSADEGLDEALLEEEQLDFSFTNDDGCPPFTVDVRGVASPTNVVAGTSLTFTPGSRDFQPQFEVWNLCVVGYVSGKSPGHKAHNGIISSVWKCENSLTIHDSGWLIYRFTREEDKLSVLSDGTYLVYGKPLILHPMTRFFYFSSEEMSRVSVWVRFPNLSQCCWSPSCLSKIASVLGKTIQSDHMTSTFSRLSYAYVLVEIDLCEELQHFVAVSLPSRPTLHQKAIYEALPKFYNYCNVLEHTRLLCPKAAANATKATMEQTSSPLDTDPTKTVIQDNELAPCVASKGWIAVEPRRKSNKHIHGNPKVKEVIAAKVVSDVNPCVDSGTTNCLAPLNLGEGSPNDGPSLEELAYGCSTLVYGPCVHCAVLDMLFLAVGALSPMFSVYGLFLAFYELLFMVVFCSTFPFRWGYVFVLLLLWEPVHQAAEHDLESSSGCCCCYMQAIGDLLDSSSLVWIVVTTCACIYWFADWVVEATDFTLLMFLLELVCGVAVLLLLGTLVLVHTWLWLMVGFTGILVCWLEFLLAITTPFHCFLCSQARLLGWKLDVGSLDLLIAFLIY</sequence>
<feature type="transmembrane region" description="Helical" evidence="1">
    <location>
        <begin position="541"/>
        <end position="560"/>
    </location>
</feature>
<dbReference type="STRING" id="43335.A0A4U5Q9P3"/>
<protein>
    <recommendedName>
        <fullName evidence="2">DUF4283 domain-containing protein</fullName>
    </recommendedName>
</protein>
<evidence type="ECO:0000313" key="3">
    <source>
        <dbReference type="EMBL" id="TKS06662.1"/>
    </source>
</evidence>